<proteinExistence type="predicted"/>
<dbReference type="EMBL" id="KY124271">
    <property type="protein sequence ID" value="AQX44665.1"/>
    <property type="molecule type" value="Genomic_DNA"/>
</dbReference>
<evidence type="ECO:0008006" key="3">
    <source>
        <dbReference type="Google" id="ProtNLM"/>
    </source>
</evidence>
<accession>A0A1L5YB30</accession>
<evidence type="ECO:0000313" key="2">
    <source>
        <dbReference type="EMBL" id="AQX44665.1"/>
    </source>
</evidence>
<keyword evidence="1" id="KW-0934">Plastid</keyword>
<protein>
    <recommendedName>
        <fullName evidence="3">Cell division protein FtsQ</fullName>
    </recommendedName>
</protein>
<geneLocation type="plastid" evidence="1"/>
<organism evidence="1">
    <name type="scientific">Paulinella micropora</name>
    <dbReference type="NCBI Taxonomy" id="1928728"/>
    <lineage>
        <taxon>Eukaryota</taxon>
        <taxon>Sar</taxon>
        <taxon>Rhizaria</taxon>
        <taxon>Cercozoa</taxon>
        <taxon>Imbricatea</taxon>
        <taxon>Silicofilosea</taxon>
        <taxon>Euglyphida</taxon>
        <taxon>Paulinellidae</taxon>
        <taxon>Paulinella</taxon>
    </lineage>
</organism>
<dbReference type="EMBL" id="KX897545">
    <property type="protein sequence ID" value="APP87898.1"/>
    <property type="molecule type" value="Genomic_DNA"/>
</dbReference>
<gene>
    <name evidence="1" type="ORF">PCKR_096</name>
    <name evidence="2" type="ORF">PFK_096</name>
</gene>
<name>A0A1L5YB30_9EUKA</name>
<sequence>MLMPSRVSFNGQRLLPNLWRLLVFVSTIIRLEILLIQHESRTGFGNQLVIKEEGMTSLNQIAKIIDQESIPSSIGIDLRETRQRLMANLPVERISLDQLINPSRLQIELFNQVPIALGERYKNQYIERGQIDNQGRWVNSDNLNARKGYNVEIRIKGWQSRYRNKIAEILNHRDDFHHMLKEIHIDGDGVFWLILTNMGPICLGPPDDYFSLRIETLKQLSSKLPIGFKGRRSEFIDLSCLEEPEISFLDQDIYKS</sequence>
<dbReference type="AlphaFoldDB" id="A0A1L5YB30"/>
<evidence type="ECO:0000313" key="1">
    <source>
        <dbReference type="EMBL" id="APP87898.1"/>
    </source>
</evidence>
<reference evidence="1" key="1">
    <citation type="journal article" date="2017" name="Protist">
        <title>Diversity of the Photosynthetic Paulinella Species, with the Description of Paulinella micropora sp. nov. and the Chromatophore Genome Sequence for strain KR01.</title>
        <authorList>
            <person name="Lhee D."/>
            <person name="Yang E.C."/>
            <person name="Kim J.I."/>
            <person name="Nakayama T."/>
            <person name="Zuccarello G."/>
            <person name="Andersen R.A."/>
            <person name="Yoon H.S."/>
        </authorList>
    </citation>
    <scope>NUCLEOTIDE SEQUENCE</scope>
    <source>
        <strain evidence="2">FK01</strain>
        <strain evidence="1">KR01</strain>
    </source>
</reference>